<dbReference type="EMBL" id="JAGEOJ010000005">
    <property type="protein sequence ID" value="MBO2448299.1"/>
    <property type="molecule type" value="Genomic_DNA"/>
</dbReference>
<dbReference type="RefSeq" id="WP_208255939.1">
    <property type="nucleotide sequence ID" value="NZ_JAGEOJ010000005.1"/>
</dbReference>
<evidence type="ECO:0000313" key="1">
    <source>
        <dbReference type="EMBL" id="MBO2448299.1"/>
    </source>
</evidence>
<protein>
    <submittedName>
        <fullName evidence="1">Uncharacterized protein</fullName>
    </submittedName>
</protein>
<dbReference type="AlphaFoldDB" id="A0A939T4J4"/>
<sequence length="111" mass="12504">MDIPGYELIDVLGAGRGKHGREVFAIAAMPPDGQTGDKNLLAKNPTVRKVCSRKILTRSLQGPFVKYRSWKWQIDVLPPSKDEFERGSRVYRCIAETPGYIDITGAKFRPR</sequence>
<comment type="caution">
    <text evidence="1">The sequence shown here is derived from an EMBL/GenBank/DDBJ whole genome shotgun (WGS) entry which is preliminary data.</text>
</comment>
<reference evidence="1" key="1">
    <citation type="submission" date="2021-03" db="EMBL/GenBank/DDBJ databases">
        <authorList>
            <person name="Kanchanasin P."/>
            <person name="Saeng-In P."/>
            <person name="Phongsopitanun W."/>
            <person name="Yuki M."/>
            <person name="Kudo T."/>
            <person name="Ohkuma M."/>
            <person name="Tanasupawat S."/>
        </authorList>
    </citation>
    <scope>NUCLEOTIDE SEQUENCE</scope>
    <source>
        <strain evidence="1">GKU 128</strain>
    </source>
</reference>
<evidence type="ECO:0000313" key="2">
    <source>
        <dbReference type="Proteomes" id="UP000669179"/>
    </source>
</evidence>
<name>A0A939T4J4_9ACTN</name>
<accession>A0A939T4J4</accession>
<organism evidence="1 2">
    <name type="scientific">Actinomadura barringtoniae</name>
    <dbReference type="NCBI Taxonomy" id="1427535"/>
    <lineage>
        <taxon>Bacteria</taxon>
        <taxon>Bacillati</taxon>
        <taxon>Actinomycetota</taxon>
        <taxon>Actinomycetes</taxon>
        <taxon>Streptosporangiales</taxon>
        <taxon>Thermomonosporaceae</taxon>
        <taxon>Actinomadura</taxon>
    </lineage>
</organism>
<keyword evidence="2" id="KW-1185">Reference proteome</keyword>
<dbReference type="Proteomes" id="UP000669179">
    <property type="component" value="Unassembled WGS sequence"/>
</dbReference>
<proteinExistence type="predicted"/>
<gene>
    <name evidence="1" type="ORF">J4573_14435</name>
</gene>